<reference evidence="3" key="1">
    <citation type="submission" date="2011-07" db="EMBL/GenBank/DDBJ databases">
        <authorList>
            <consortium name="Caenorhabditis brenneri Sequencing and Analysis Consortium"/>
            <person name="Wilson R.K."/>
        </authorList>
    </citation>
    <scope>NUCLEOTIDE SEQUENCE [LARGE SCALE GENOMIC DNA]</scope>
    <source>
        <strain evidence="3">PB2801</strain>
    </source>
</reference>
<feature type="signal peptide" evidence="1">
    <location>
        <begin position="1"/>
        <end position="17"/>
    </location>
</feature>
<gene>
    <name evidence="2" type="ORF">CAEBREN_18155</name>
</gene>
<name>G0PDZ3_CAEBE</name>
<evidence type="ECO:0000256" key="1">
    <source>
        <dbReference type="SAM" id="SignalP"/>
    </source>
</evidence>
<organism evidence="3">
    <name type="scientific">Caenorhabditis brenneri</name>
    <name type="common">Nematode worm</name>
    <dbReference type="NCBI Taxonomy" id="135651"/>
    <lineage>
        <taxon>Eukaryota</taxon>
        <taxon>Metazoa</taxon>
        <taxon>Ecdysozoa</taxon>
        <taxon>Nematoda</taxon>
        <taxon>Chromadorea</taxon>
        <taxon>Rhabditida</taxon>
        <taxon>Rhabditina</taxon>
        <taxon>Rhabditomorpha</taxon>
        <taxon>Rhabditoidea</taxon>
        <taxon>Rhabditidae</taxon>
        <taxon>Peloderinae</taxon>
        <taxon>Caenorhabditis</taxon>
    </lineage>
</organism>
<sequence>MLLELFMLFALTMTLNGEEDYYNSANENKECFELCPETGVALHAHKTIEKLNDKIHDRLKNIRSKKIGDSFSNDFKYVVSNQTKMNKENFVKLPEEQFVFIKCNDVSHTSKSLSCNADVYGPSYGNVSAVRITFHQVEEKVMELRED</sequence>
<keyword evidence="3" id="KW-1185">Reference proteome</keyword>
<accession>G0PDZ3</accession>
<dbReference type="InParanoid" id="G0PDZ3"/>
<proteinExistence type="predicted"/>
<evidence type="ECO:0008006" key="4">
    <source>
        <dbReference type="Google" id="ProtNLM"/>
    </source>
</evidence>
<protein>
    <recommendedName>
        <fullName evidence="4">Ground-like domain-containing protein</fullName>
    </recommendedName>
</protein>
<feature type="chain" id="PRO_5003406181" description="Ground-like domain-containing protein" evidence="1">
    <location>
        <begin position="18"/>
        <end position="147"/>
    </location>
</feature>
<keyword evidence="1" id="KW-0732">Signal</keyword>
<dbReference type="AlphaFoldDB" id="G0PDZ3"/>
<evidence type="ECO:0000313" key="2">
    <source>
        <dbReference type="EMBL" id="EGT52603.1"/>
    </source>
</evidence>
<dbReference type="HOGENOM" id="CLU_1779094_0_0_1"/>
<evidence type="ECO:0000313" key="3">
    <source>
        <dbReference type="Proteomes" id="UP000008068"/>
    </source>
</evidence>
<dbReference type="EMBL" id="GL380298">
    <property type="protein sequence ID" value="EGT52603.1"/>
    <property type="molecule type" value="Genomic_DNA"/>
</dbReference>
<dbReference type="Proteomes" id="UP000008068">
    <property type="component" value="Unassembled WGS sequence"/>
</dbReference>